<dbReference type="AlphaFoldDB" id="A0A1W1EKA6"/>
<sequence length="196" mass="22958">MQNQDIDIEELKNSKEFLANLELLEDEMNSQKSIQKGYQLLDSLLLIESDEDKINEIFTFIVNNSFDTLSNKLLSKKLFDMKNSEEIATARAIYEHGVSLYSNNSFKSAKEIFLVLNFVVDNQEIQDAMMVHAICAMKNMNFDEFMESIADTSKYDENDEFAYFVKFFKIDTQKFFDDNRKYLDKAYKELKVLKSS</sequence>
<accession>A0A1W1EKA6</accession>
<dbReference type="EMBL" id="FRYL01000038">
    <property type="protein sequence ID" value="SHO81295.1"/>
    <property type="molecule type" value="Genomic_DNA"/>
</dbReference>
<evidence type="ECO:0000313" key="1">
    <source>
        <dbReference type="EMBL" id="SHO81295.1"/>
    </source>
</evidence>
<proteinExistence type="predicted"/>
<protein>
    <submittedName>
        <fullName evidence="1">Uncharacterized protein</fullName>
    </submittedName>
</protein>
<organism evidence="1">
    <name type="scientific">hydrothermal vent metagenome</name>
    <dbReference type="NCBI Taxonomy" id="652676"/>
    <lineage>
        <taxon>unclassified sequences</taxon>
        <taxon>metagenomes</taxon>
        <taxon>ecological metagenomes</taxon>
    </lineage>
</organism>
<name>A0A1W1EKA6_9ZZZZ</name>
<reference evidence="1" key="1">
    <citation type="submission" date="2016-10" db="EMBL/GenBank/DDBJ databases">
        <authorList>
            <person name="de Groot N.N."/>
        </authorList>
    </citation>
    <scope>NUCLEOTIDE SEQUENCE</scope>
</reference>
<gene>
    <name evidence="1" type="ORF">MNB_SV-15-861</name>
</gene>